<dbReference type="PANTHER" id="PTHR35585:SF1">
    <property type="entry name" value="HHE DOMAIN PROTEIN (AFU_ORTHOLOGUE AFUA_4G00730)"/>
    <property type="match status" value="1"/>
</dbReference>
<protein>
    <submittedName>
        <fullName evidence="2">DNA nickase</fullName>
    </submittedName>
</protein>
<evidence type="ECO:0000313" key="2">
    <source>
        <dbReference type="EMBL" id="KTD30172.1"/>
    </source>
</evidence>
<dbReference type="InterPro" id="IPR012312">
    <property type="entry name" value="Hemerythrin-like"/>
</dbReference>
<dbReference type="RefSeq" id="WP_058451494.1">
    <property type="nucleotide sequence ID" value="NZ_CAAAIB010000003.1"/>
</dbReference>
<dbReference type="AlphaFoldDB" id="A0A0W0WCW0"/>
<dbReference type="STRING" id="466.Lmac_0669"/>
<gene>
    <name evidence="2" type="ORF">Lmac_0669</name>
</gene>
<dbReference type="OrthoDB" id="5523420at2"/>
<feature type="domain" description="Hemerythrin-like" evidence="1">
    <location>
        <begin position="3"/>
        <end position="117"/>
    </location>
</feature>
<keyword evidence="3" id="KW-1185">Reference proteome</keyword>
<name>A0A0W0WCW0_9GAMM</name>
<evidence type="ECO:0000313" key="3">
    <source>
        <dbReference type="Proteomes" id="UP000054908"/>
    </source>
</evidence>
<evidence type="ECO:0000259" key="1">
    <source>
        <dbReference type="Pfam" id="PF01814"/>
    </source>
</evidence>
<dbReference type="Proteomes" id="UP000054908">
    <property type="component" value="Unassembled WGS sequence"/>
</dbReference>
<dbReference type="EMBL" id="LNYL01000018">
    <property type="protein sequence ID" value="KTD30172.1"/>
    <property type="molecule type" value="Genomic_DNA"/>
</dbReference>
<sequence length="150" mass="18207">MDIYDYLKLDHEHVTHLFELFENSDYSLHRKQIADLLIDELLLHAHAEQETFYKALLRDETFKLVQHSKKEHREIEEQIKRIQTTKKLDSEWVKKVKKLKEIVDHHVKEEEGSLFRQAKNILSDEDAYRLKELMHYLKMQLKLNKRKKAA</sequence>
<dbReference type="PANTHER" id="PTHR35585">
    <property type="entry name" value="HHE DOMAIN PROTEIN (AFU_ORTHOLOGUE AFUA_4G00730)"/>
    <property type="match status" value="1"/>
</dbReference>
<dbReference type="Gene3D" id="1.20.120.520">
    <property type="entry name" value="nmb1532 protein domain like"/>
    <property type="match status" value="1"/>
</dbReference>
<dbReference type="PATRIC" id="fig|466.6.peg.722"/>
<accession>A0A0W0WCW0</accession>
<proteinExistence type="predicted"/>
<dbReference type="Pfam" id="PF01814">
    <property type="entry name" value="Hemerythrin"/>
    <property type="match status" value="1"/>
</dbReference>
<reference evidence="2 3" key="1">
    <citation type="submission" date="2015-11" db="EMBL/GenBank/DDBJ databases">
        <title>Genomic analysis of 38 Legionella species identifies large and diverse effector repertoires.</title>
        <authorList>
            <person name="Burstein D."/>
            <person name="Amaro F."/>
            <person name="Zusman T."/>
            <person name="Lifshitz Z."/>
            <person name="Cohen O."/>
            <person name="Gilbert J.A."/>
            <person name="Pupko T."/>
            <person name="Shuman H.A."/>
            <person name="Segal G."/>
        </authorList>
    </citation>
    <scope>NUCLEOTIDE SEQUENCE [LARGE SCALE GENOMIC DNA]</scope>
    <source>
        <strain evidence="2 3">PX-1-G2-E2</strain>
    </source>
</reference>
<comment type="caution">
    <text evidence="2">The sequence shown here is derived from an EMBL/GenBank/DDBJ whole genome shotgun (WGS) entry which is preliminary data.</text>
</comment>
<organism evidence="2 3">
    <name type="scientific">Legionella maceachernii</name>
    <dbReference type="NCBI Taxonomy" id="466"/>
    <lineage>
        <taxon>Bacteria</taxon>
        <taxon>Pseudomonadati</taxon>
        <taxon>Pseudomonadota</taxon>
        <taxon>Gammaproteobacteria</taxon>
        <taxon>Legionellales</taxon>
        <taxon>Legionellaceae</taxon>
        <taxon>Legionella</taxon>
    </lineage>
</organism>